<dbReference type="GO" id="GO:0003677">
    <property type="term" value="F:DNA binding"/>
    <property type="evidence" value="ECO:0007669"/>
    <property type="project" value="UniProtKB-UniRule"/>
</dbReference>
<dbReference type="GO" id="GO:0006355">
    <property type="term" value="P:regulation of DNA-templated transcription"/>
    <property type="evidence" value="ECO:0007669"/>
    <property type="project" value="UniProtKB-UniRule"/>
</dbReference>
<dbReference type="InterPro" id="IPR041902">
    <property type="entry name" value="CtsR_N_sf"/>
</dbReference>
<accession>A0A429Z4B0</accession>
<feature type="domain" description="CtsR C-terminal dimerization" evidence="9">
    <location>
        <begin position="78"/>
        <end position="147"/>
    </location>
</feature>
<evidence type="ECO:0000256" key="3">
    <source>
        <dbReference type="ARBA" id="ARBA00022491"/>
    </source>
</evidence>
<dbReference type="PIRSF" id="PIRSF010607">
    <property type="entry name" value="Txn_repr_CtsR"/>
    <property type="match status" value="1"/>
</dbReference>
<dbReference type="InterPro" id="IPR041473">
    <property type="entry name" value="CtsR_C"/>
</dbReference>
<evidence type="ECO:0000256" key="6">
    <source>
        <dbReference type="ARBA" id="ARBA00023163"/>
    </source>
</evidence>
<dbReference type="AlphaFoldDB" id="A0A429Z4B0"/>
<reference evidence="10 11" key="1">
    <citation type="submission" date="2018-03" db="EMBL/GenBank/DDBJ databases">
        <authorList>
            <person name="Gulvik C.A."/>
        </authorList>
    </citation>
    <scope>NUCLEOTIDE SEQUENCE [LARGE SCALE GENOMIC DNA]</scope>
    <source>
        <strain evidence="10 11">JCM 31581</strain>
    </source>
</reference>
<evidence type="ECO:0000256" key="4">
    <source>
        <dbReference type="ARBA" id="ARBA00023015"/>
    </source>
</evidence>
<dbReference type="OrthoDB" id="1680813at2"/>
<keyword evidence="11" id="KW-1185">Reference proteome</keyword>
<evidence type="ECO:0000259" key="8">
    <source>
        <dbReference type="Pfam" id="PF05848"/>
    </source>
</evidence>
<dbReference type="EMBL" id="PXZH01000008">
    <property type="protein sequence ID" value="RST88520.1"/>
    <property type="molecule type" value="Genomic_DNA"/>
</dbReference>
<evidence type="ECO:0000313" key="11">
    <source>
        <dbReference type="Proteomes" id="UP000277864"/>
    </source>
</evidence>
<dbReference type="Proteomes" id="UP000277864">
    <property type="component" value="Unassembled WGS sequence"/>
</dbReference>
<keyword evidence="5 7" id="KW-0238">DNA-binding</keyword>
<organism evidence="10 11">
    <name type="scientific">Vagococcus humatus</name>
    <dbReference type="NCBI Taxonomy" id="1889241"/>
    <lineage>
        <taxon>Bacteria</taxon>
        <taxon>Bacillati</taxon>
        <taxon>Bacillota</taxon>
        <taxon>Bacilli</taxon>
        <taxon>Lactobacillales</taxon>
        <taxon>Enterococcaceae</taxon>
        <taxon>Vagococcus</taxon>
    </lineage>
</organism>
<sequence length="157" mass="18419">MTNHNMSDLIEEYIKQLLEEEGLVEIRRTDMADQFQCVPSQINYVINTRFTVGQGYHVKSKRGGGGYIRIQKVELNHHGDLLSELEDWIDQKLSVKDSMAILQQLYKYDIITKREANLCLSLLSSDALKLLDKTTEEKTRACMMKRLFERLRYEEKE</sequence>
<proteinExistence type="inferred from homology"/>
<evidence type="ECO:0000313" key="10">
    <source>
        <dbReference type="EMBL" id="RST88520.1"/>
    </source>
</evidence>
<keyword evidence="4 7" id="KW-0805">Transcription regulation</keyword>
<evidence type="ECO:0000256" key="5">
    <source>
        <dbReference type="ARBA" id="ARBA00023125"/>
    </source>
</evidence>
<dbReference type="Pfam" id="PF17727">
    <property type="entry name" value="CtsR_C"/>
    <property type="match status" value="1"/>
</dbReference>
<comment type="caution">
    <text evidence="10">The sequence shown here is derived from an EMBL/GenBank/DDBJ whole genome shotgun (WGS) entry which is preliminary data.</text>
</comment>
<evidence type="ECO:0000259" key="9">
    <source>
        <dbReference type="Pfam" id="PF17727"/>
    </source>
</evidence>
<dbReference type="RefSeq" id="WP_125943999.1">
    <property type="nucleotide sequence ID" value="NZ_PXZH01000008.1"/>
</dbReference>
<dbReference type="Gene3D" id="3.30.56.130">
    <property type="entry name" value="Transcriptional regulator CtsR, winged HTH domain"/>
    <property type="match status" value="1"/>
</dbReference>
<name>A0A429Z4B0_9ENTE</name>
<protein>
    <recommendedName>
        <fullName evidence="2 7">Transcriptional regulator CtsR</fullName>
    </recommendedName>
</protein>
<comment type="similarity">
    <text evidence="1 7">Belongs to the CtsR family.</text>
</comment>
<evidence type="ECO:0000256" key="1">
    <source>
        <dbReference type="ARBA" id="ARBA00010189"/>
    </source>
</evidence>
<gene>
    <name evidence="10" type="ORF">C7P63_09915</name>
</gene>
<dbReference type="Pfam" id="PF05848">
    <property type="entry name" value="CtsR"/>
    <property type="match status" value="1"/>
</dbReference>
<evidence type="ECO:0000256" key="7">
    <source>
        <dbReference type="PIRNR" id="PIRNR010607"/>
    </source>
</evidence>
<feature type="domain" description="CtsR N-terminal HTH" evidence="8">
    <location>
        <begin position="5"/>
        <end position="74"/>
    </location>
</feature>
<keyword evidence="3 7" id="KW-0678">Repressor</keyword>
<dbReference type="InterPro" id="IPR008463">
    <property type="entry name" value="CtsR"/>
</dbReference>
<dbReference type="InterPro" id="IPR040465">
    <property type="entry name" value="CtsR_N"/>
</dbReference>
<keyword evidence="6 7" id="KW-0804">Transcription</keyword>
<evidence type="ECO:0000256" key="2">
    <source>
        <dbReference type="ARBA" id="ARBA00014129"/>
    </source>
</evidence>
<dbReference type="Gene3D" id="1.10.1200.150">
    <property type="entry name" value="Transcriptional regulator CtsR, C-terminal domain"/>
    <property type="match status" value="1"/>
</dbReference>
<dbReference type="InterPro" id="IPR041908">
    <property type="entry name" value="CtsR_C_sf"/>
</dbReference>